<feature type="transmembrane region" description="Helical" evidence="5">
    <location>
        <begin position="44"/>
        <end position="66"/>
    </location>
</feature>
<feature type="transmembrane region" description="Helical" evidence="5">
    <location>
        <begin position="107"/>
        <end position="126"/>
    </location>
</feature>
<accession>A0ABW9SI74</accession>
<dbReference type="InterPro" id="IPR002781">
    <property type="entry name" value="TM_pro_TauE-like"/>
</dbReference>
<feature type="transmembrane region" description="Helical" evidence="5">
    <location>
        <begin position="253"/>
        <end position="271"/>
    </location>
</feature>
<comment type="caution">
    <text evidence="6">The sequence shown here is derived from an EMBL/GenBank/DDBJ whole genome shotgun (WGS) entry which is preliminary data.</text>
</comment>
<protein>
    <recommendedName>
        <fullName evidence="5">Probable membrane transporter protein</fullName>
    </recommendedName>
</protein>
<organism evidence="6 7">
    <name type="scientific">Pseudoduganella danionis</name>
    <dbReference type="NCBI Taxonomy" id="1890295"/>
    <lineage>
        <taxon>Bacteria</taxon>
        <taxon>Pseudomonadati</taxon>
        <taxon>Pseudomonadota</taxon>
        <taxon>Betaproteobacteria</taxon>
        <taxon>Burkholderiales</taxon>
        <taxon>Oxalobacteraceae</taxon>
        <taxon>Telluria group</taxon>
        <taxon>Pseudoduganella</taxon>
    </lineage>
</organism>
<dbReference type="Pfam" id="PF01925">
    <property type="entry name" value="TauE"/>
    <property type="match status" value="1"/>
</dbReference>
<dbReference type="RefSeq" id="WP_155433144.1">
    <property type="nucleotide sequence ID" value="NZ_JBHLXK010000001.1"/>
</dbReference>
<evidence type="ECO:0000256" key="4">
    <source>
        <dbReference type="ARBA" id="ARBA00023136"/>
    </source>
</evidence>
<proteinExistence type="inferred from homology"/>
<dbReference type="PANTHER" id="PTHR43483:SF3">
    <property type="entry name" value="MEMBRANE TRANSPORTER PROTEIN HI_0806-RELATED"/>
    <property type="match status" value="1"/>
</dbReference>
<evidence type="ECO:0000313" key="7">
    <source>
        <dbReference type="Proteomes" id="UP000735592"/>
    </source>
</evidence>
<feature type="transmembrane region" description="Helical" evidence="5">
    <location>
        <begin position="6"/>
        <end position="32"/>
    </location>
</feature>
<feature type="transmembrane region" description="Helical" evidence="5">
    <location>
        <begin position="155"/>
        <end position="176"/>
    </location>
</feature>
<keyword evidence="2 5" id="KW-0812">Transmembrane</keyword>
<gene>
    <name evidence="6" type="ORF">GM655_03110</name>
</gene>
<keyword evidence="7" id="KW-1185">Reference proteome</keyword>
<keyword evidence="3 5" id="KW-1133">Transmembrane helix</keyword>
<sequence>MSAGLILLLLLMGAFGGFAAGMLGIGGGMILVPFITMIFTAQGFAPHAIIHMAVATSLGVIMFTSISSVRAHHQHGAVLWSVAALLAPGILLGAWCGPWIAKQLSSAGQALLFAVFLTISATQILFGKKAAASAPQNGAAAAHLPGRSAMFGTGMLIGVISGLVGAGGGFLSVPFLMRRGVRIQNAVATSAALGFPIALSGTLSNIYYGWQVADLPPYALGFVYLPALAVMALASVSMAPFGARAAHRLPVQTLKKIFAVMLYCLAAYMLYKALN</sequence>
<dbReference type="Proteomes" id="UP000735592">
    <property type="component" value="Unassembled WGS sequence"/>
</dbReference>
<keyword evidence="4 5" id="KW-0472">Membrane</keyword>
<name>A0ABW9SI74_9BURK</name>
<evidence type="ECO:0000256" key="2">
    <source>
        <dbReference type="ARBA" id="ARBA00022692"/>
    </source>
</evidence>
<dbReference type="EMBL" id="WNKW01000001">
    <property type="protein sequence ID" value="MTW31811.1"/>
    <property type="molecule type" value="Genomic_DNA"/>
</dbReference>
<feature type="transmembrane region" description="Helical" evidence="5">
    <location>
        <begin position="222"/>
        <end position="241"/>
    </location>
</feature>
<comment type="subcellular location">
    <subcellularLocation>
        <location evidence="5">Cell membrane</location>
        <topology evidence="5">Multi-pass membrane protein</topology>
    </subcellularLocation>
    <subcellularLocation>
        <location evidence="1">Membrane</location>
        <topology evidence="1">Multi-pass membrane protein</topology>
    </subcellularLocation>
</comment>
<evidence type="ECO:0000256" key="5">
    <source>
        <dbReference type="RuleBase" id="RU363041"/>
    </source>
</evidence>
<evidence type="ECO:0000313" key="6">
    <source>
        <dbReference type="EMBL" id="MTW31811.1"/>
    </source>
</evidence>
<comment type="similarity">
    <text evidence="5">Belongs to the 4-toluene sulfonate uptake permease (TSUP) (TC 2.A.102) family.</text>
</comment>
<feature type="transmembrane region" description="Helical" evidence="5">
    <location>
        <begin position="188"/>
        <end position="210"/>
    </location>
</feature>
<reference evidence="6 7" key="1">
    <citation type="submission" date="2019-11" db="EMBL/GenBank/DDBJ databases">
        <title>Type strains purchased from KCTC, JCM and DSMZ.</title>
        <authorList>
            <person name="Lu H."/>
        </authorList>
    </citation>
    <scope>NUCLEOTIDE SEQUENCE [LARGE SCALE GENOMIC DNA]</scope>
    <source>
        <strain evidence="6 7">DSM 103461</strain>
    </source>
</reference>
<keyword evidence="5" id="KW-1003">Cell membrane</keyword>
<dbReference type="PANTHER" id="PTHR43483">
    <property type="entry name" value="MEMBRANE TRANSPORTER PROTEIN HI_0806-RELATED"/>
    <property type="match status" value="1"/>
</dbReference>
<evidence type="ECO:0000256" key="1">
    <source>
        <dbReference type="ARBA" id="ARBA00004141"/>
    </source>
</evidence>
<feature type="transmembrane region" description="Helical" evidence="5">
    <location>
        <begin position="78"/>
        <end position="100"/>
    </location>
</feature>
<evidence type="ECO:0000256" key="3">
    <source>
        <dbReference type="ARBA" id="ARBA00022989"/>
    </source>
</evidence>